<evidence type="ECO:0000313" key="2">
    <source>
        <dbReference type="EMBL" id="EGW02403.1"/>
    </source>
</evidence>
<name>G3I8W1_CRIGR</name>
<sequence length="56" mass="6128">MLCLSLSIFLLVTCVEWLWKRSVAQEVKGNAVLTFSLAGSTLTTGLLDTCDAVYVF</sequence>
<evidence type="ECO:0000256" key="1">
    <source>
        <dbReference type="SAM" id="SignalP"/>
    </source>
</evidence>
<dbReference type="Proteomes" id="UP000001075">
    <property type="component" value="Unassembled WGS sequence"/>
</dbReference>
<proteinExistence type="predicted"/>
<reference evidence="3" key="1">
    <citation type="journal article" date="2011" name="Nat. Biotechnol.">
        <title>The genomic sequence of the Chinese hamster ovary (CHO)-K1 cell line.</title>
        <authorList>
            <person name="Xu X."/>
            <person name="Nagarajan H."/>
            <person name="Lewis N.E."/>
            <person name="Pan S."/>
            <person name="Cai Z."/>
            <person name="Liu X."/>
            <person name="Chen W."/>
            <person name="Xie M."/>
            <person name="Wang W."/>
            <person name="Hammond S."/>
            <person name="Andersen M.R."/>
            <person name="Neff N."/>
            <person name="Passarelli B."/>
            <person name="Koh W."/>
            <person name="Fan H.C."/>
            <person name="Wang J."/>
            <person name="Gui Y."/>
            <person name="Lee K.H."/>
            <person name="Betenbaugh M.J."/>
            <person name="Quake S.R."/>
            <person name="Famili I."/>
            <person name="Palsson B.O."/>
            <person name="Wang J."/>
        </authorList>
    </citation>
    <scope>NUCLEOTIDE SEQUENCE [LARGE SCALE GENOMIC DNA]</scope>
    <source>
        <strain evidence="3">CHO K1 cell line</strain>
    </source>
</reference>
<evidence type="ECO:0000313" key="3">
    <source>
        <dbReference type="Proteomes" id="UP000001075"/>
    </source>
</evidence>
<keyword evidence="1" id="KW-0732">Signal</keyword>
<organism evidence="2 3">
    <name type="scientific">Cricetulus griseus</name>
    <name type="common">Chinese hamster</name>
    <name type="synonym">Cricetulus barabensis griseus</name>
    <dbReference type="NCBI Taxonomy" id="10029"/>
    <lineage>
        <taxon>Eukaryota</taxon>
        <taxon>Metazoa</taxon>
        <taxon>Chordata</taxon>
        <taxon>Craniata</taxon>
        <taxon>Vertebrata</taxon>
        <taxon>Euteleostomi</taxon>
        <taxon>Mammalia</taxon>
        <taxon>Eutheria</taxon>
        <taxon>Euarchontoglires</taxon>
        <taxon>Glires</taxon>
        <taxon>Rodentia</taxon>
        <taxon>Myomorpha</taxon>
        <taxon>Muroidea</taxon>
        <taxon>Cricetidae</taxon>
        <taxon>Cricetinae</taxon>
        <taxon>Cricetulus</taxon>
    </lineage>
</organism>
<gene>
    <name evidence="2" type="ORF">I79_019993</name>
</gene>
<dbReference type="EMBL" id="JH001541">
    <property type="protein sequence ID" value="EGW02403.1"/>
    <property type="molecule type" value="Genomic_DNA"/>
</dbReference>
<dbReference type="InParanoid" id="G3I8W1"/>
<feature type="chain" id="PRO_5003445076" evidence="1">
    <location>
        <begin position="25"/>
        <end position="56"/>
    </location>
</feature>
<dbReference type="AlphaFoldDB" id="G3I8W1"/>
<protein>
    <submittedName>
        <fullName evidence="2">Uncharacterized protein</fullName>
    </submittedName>
</protein>
<accession>G3I8W1</accession>
<feature type="signal peptide" evidence="1">
    <location>
        <begin position="1"/>
        <end position="24"/>
    </location>
</feature>